<accession>A0A1B1DW63</accession>
<organism evidence="4 5">
    <name type="scientific">Plasmodium coatneyi</name>
    <dbReference type="NCBI Taxonomy" id="208452"/>
    <lineage>
        <taxon>Eukaryota</taxon>
        <taxon>Sar</taxon>
        <taxon>Alveolata</taxon>
        <taxon>Apicomplexa</taxon>
        <taxon>Aconoidasida</taxon>
        <taxon>Haemosporida</taxon>
        <taxon>Plasmodiidae</taxon>
        <taxon>Plasmodium</taxon>
    </lineage>
</organism>
<feature type="domain" description="RPAP1 C-terminal" evidence="3">
    <location>
        <begin position="194"/>
        <end position="268"/>
    </location>
</feature>
<evidence type="ECO:0000256" key="2">
    <source>
        <dbReference type="SAM" id="Phobius"/>
    </source>
</evidence>
<dbReference type="GO" id="GO:0006366">
    <property type="term" value="P:transcription by RNA polymerase II"/>
    <property type="evidence" value="ECO:0007669"/>
    <property type="project" value="InterPro"/>
</dbReference>
<evidence type="ECO:0000313" key="4">
    <source>
        <dbReference type="EMBL" id="ANQ07023.1"/>
    </source>
</evidence>
<feature type="region of interest" description="Disordered" evidence="1">
    <location>
        <begin position="1053"/>
        <end position="1080"/>
    </location>
</feature>
<reference evidence="5" key="1">
    <citation type="submission" date="2016-06" db="EMBL/GenBank/DDBJ databases">
        <title>First high quality genome sequence of Plasmodium coatneyi using continuous long reads from single molecule, real-time sequencing.</title>
        <authorList>
            <person name="Chien J.-T."/>
            <person name="Pakala S.B."/>
            <person name="Geraldo J.A."/>
            <person name="Lapp S.A."/>
            <person name="Barnwell J.W."/>
            <person name="Kissinger J.C."/>
            <person name="Galinski M.R."/>
            <person name="Humphrey J.C."/>
        </authorList>
    </citation>
    <scope>NUCLEOTIDE SEQUENCE [LARGE SCALE GENOMIC DNA]</scope>
    <source>
        <strain evidence="5">Hackeri</strain>
    </source>
</reference>
<keyword evidence="5" id="KW-1185">Reference proteome</keyword>
<sequence>MERLQDKLRQERTNDQPILNRCDFDIVERYVDSSSEEEDHLPEEQHGAEQQQLHEEQPNGRASQTGDPPRLSFPPALHRSVLNLQKDDLEERLNLGEIYGALDAASPANTNNPASAAHLTGGGSYQHRKSEPVRREKVNNGDVHRNGGTNELKEKHQLTFQLNQNELAKLQWTNPVSDEEVREIKSFSEVKLHEVRFDFEGKLRIQINETEMNKKKKKKIFNHFDGLYHHNDEPLNSGYTFPEMIFLCQSSNSSQVCIALKIMTNVFVNSHLRVFPFHDDLKSDLYRDESALPTKDKYSFGFTYRRFSTYLNSDLNLFDKLLFLLRHCRNRNIEMSSVHCLASYTFPNNVCALREDVVFDYWGERDSPVLKFFHDYEAFSYLDFFSDAAFLFEGCNVYFYDTRKGGSAKVPTDECEDKSAKEYEEEGTSPGEVKLGGEETGHSPNESAQWGGSDWSDVAKKLEKGNIAKREKGANGGEHPNLMITEVPIEEELIAHLEPLSSITDDLQEMQKINVKMVHLGGFHAYSHEDILTNISTILQNNFGVVQVENSCVCLLIGLLCRRRQQVNLLTCTDLIANLERIYESKIIGSELNKQREDGKINQPDYVETNFTYNLITLIKYVIIYNYDKDLLQKFKVLSFLLFYRSLPFIQNGEDKREVFFLGSEVLKVCRLLLFCNLYVEPVDYFHDLINHLHKKGIHDDHDDRGVYKKFLSQVYLYLATYNIVGRSVDLSGFLYTNKIINTLQMQVKTLFRQEGMNGDPDVPTDDTPVICVDRQKNKWDFAHLCNLQLIHQCGVYLFSVFWSMRRKHLIGEKYVGKENVEAVLETLQVLLRAVIDQFHDLLEVYTWEQQQKEPSTHPRKDASYQNIIQTIIRRMKEGPLPFNYVIYKNEIDLHFFFVILLQILNIILLIVLELPFFSPDKRDHTTLKFLKRIAQDVAKFEEDTLVHFKKDIFHMEHVQDSYSLLLPMSYLFYNIHGFTGGTHLMCSHTDQPDGDAVERLLYSLSFCSSVPLSYFSLRAIFTTPSPGIISPGRETNGGISSSQNCDHFGHASSEEMGTFPERSNERNKRMIEETPPTGGDHVDIPKNIILFLRKYIQGKFLLYHSKKNIFLLLLKNIFRECNRKCGEQERVEFPHEGGGTERKDALVHSVFKFLLNRHIIHFIGKHMDVSIFFKYFIQIFIVNEGKCIGDSLGEKMEVYSHLVRIAEEYIFKRVACSDSEGEHPLLVHDIHRVVSDFVRDNPPNDGNCESANTEDGPGAHSLDIHVKRLLQTNRRSIKGCIWQKKIQISTQLSVAIFEKIIESFKMAYFFSPLMFAILFFLSSTSFPEECRNVFYRDTDLLKILSKNVFIRFSDDGKDYIVFTTSTCYGREETNFLIDLTPLFPSIFSLMLDDSKADWFAPSMHNYFTALRSQYPYPSLLHFLFYVSTNGM</sequence>
<feature type="region of interest" description="Disordered" evidence="1">
    <location>
        <begin position="105"/>
        <end position="153"/>
    </location>
</feature>
<dbReference type="GeneID" id="30908101"/>
<dbReference type="InterPro" id="IPR039913">
    <property type="entry name" value="RPAP1/Rba50"/>
</dbReference>
<gene>
    <name evidence="4" type="ORF">PCOAH_00013750</name>
</gene>
<dbReference type="Proteomes" id="UP000092716">
    <property type="component" value="Chromosome 6"/>
</dbReference>
<dbReference type="EMBL" id="CP016244">
    <property type="protein sequence ID" value="ANQ07023.1"/>
    <property type="molecule type" value="Genomic_DNA"/>
</dbReference>
<dbReference type="VEuPathDB" id="PlasmoDB:PCOAH_00013750"/>
<feature type="transmembrane region" description="Helical" evidence="2">
    <location>
        <begin position="1307"/>
        <end position="1327"/>
    </location>
</feature>
<keyword evidence="2" id="KW-0812">Transmembrane</keyword>
<dbReference type="PANTHER" id="PTHR21483:SF18">
    <property type="entry name" value="RNA POLYMERASE II-ASSOCIATED PROTEIN 1"/>
    <property type="match status" value="1"/>
</dbReference>
<evidence type="ECO:0000256" key="1">
    <source>
        <dbReference type="SAM" id="MobiDB-lite"/>
    </source>
</evidence>
<feature type="compositionally biased region" description="Basic and acidic residues" evidence="1">
    <location>
        <begin position="1063"/>
        <end position="1073"/>
    </location>
</feature>
<keyword evidence="2" id="KW-1133">Transmembrane helix</keyword>
<feature type="transmembrane region" description="Helical" evidence="2">
    <location>
        <begin position="894"/>
        <end position="913"/>
    </location>
</feature>
<dbReference type="RefSeq" id="XP_019913718.1">
    <property type="nucleotide sequence ID" value="XM_020058184.1"/>
</dbReference>
<feature type="compositionally biased region" description="Basic and acidic residues" evidence="1">
    <location>
        <begin position="1"/>
        <end position="14"/>
    </location>
</feature>
<dbReference type="InterPro" id="IPR013929">
    <property type="entry name" value="RPAP1_C"/>
</dbReference>
<evidence type="ECO:0000313" key="5">
    <source>
        <dbReference type="Proteomes" id="UP000092716"/>
    </source>
</evidence>
<feature type="compositionally biased region" description="Basic and acidic residues" evidence="1">
    <location>
        <begin position="128"/>
        <end position="153"/>
    </location>
</feature>
<evidence type="ECO:0000259" key="3">
    <source>
        <dbReference type="Pfam" id="PF08620"/>
    </source>
</evidence>
<feature type="compositionally biased region" description="Basic and acidic residues" evidence="1">
    <location>
        <begin position="42"/>
        <end position="58"/>
    </location>
</feature>
<dbReference type="Pfam" id="PF08620">
    <property type="entry name" value="RPAP1_C"/>
    <property type="match status" value="1"/>
</dbReference>
<name>A0A1B1DW63_9APIC</name>
<feature type="region of interest" description="Disordered" evidence="1">
    <location>
        <begin position="406"/>
        <end position="452"/>
    </location>
</feature>
<keyword evidence="2" id="KW-0472">Membrane</keyword>
<proteinExistence type="predicted"/>
<dbReference type="OrthoDB" id="348201at2759"/>
<feature type="region of interest" description="Disordered" evidence="1">
    <location>
        <begin position="30"/>
        <end position="75"/>
    </location>
</feature>
<dbReference type="PANTHER" id="PTHR21483">
    <property type="entry name" value="RNA POLYMERASE II-ASSOCIATED PROTEIN 1"/>
    <property type="match status" value="1"/>
</dbReference>
<protein>
    <recommendedName>
        <fullName evidence="3">RPAP1 C-terminal domain-containing protein</fullName>
    </recommendedName>
</protein>
<dbReference type="KEGG" id="pcot:PCOAH_00013750"/>
<feature type="region of interest" description="Disordered" evidence="1">
    <location>
        <begin position="1"/>
        <end position="20"/>
    </location>
</feature>
<feature type="compositionally biased region" description="Low complexity" evidence="1">
    <location>
        <begin position="105"/>
        <end position="117"/>
    </location>
</feature>